<dbReference type="InterPro" id="IPR006058">
    <property type="entry name" value="2Fe2S_fd_BS"/>
</dbReference>
<dbReference type="Pfam" id="PF00111">
    <property type="entry name" value="Fer2"/>
    <property type="match status" value="1"/>
</dbReference>
<dbReference type="AlphaFoldDB" id="A0A7X2MIF8"/>
<dbReference type="PANTHER" id="PTHR47354:SF5">
    <property type="entry name" value="PROTEIN RFBI"/>
    <property type="match status" value="1"/>
</dbReference>
<dbReference type="PROSITE" id="PS51085">
    <property type="entry name" value="2FE2S_FER_2"/>
    <property type="match status" value="1"/>
</dbReference>
<dbReference type="CDD" id="cd00207">
    <property type="entry name" value="fer2"/>
    <property type="match status" value="1"/>
</dbReference>
<comment type="caution">
    <text evidence="2">The sequence shown here is derived from an EMBL/GenBank/DDBJ whole genome shotgun (WGS) entry which is preliminary data.</text>
</comment>
<gene>
    <name evidence="2" type="ORF">GKC49_01105</name>
</gene>
<dbReference type="InterPro" id="IPR050415">
    <property type="entry name" value="MRET"/>
</dbReference>
<dbReference type="InterPro" id="IPR012675">
    <property type="entry name" value="Beta-grasp_dom_sf"/>
</dbReference>
<dbReference type="InterPro" id="IPR017938">
    <property type="entry name" value="Riboflavin_synthase-like_b-brl"/>
</dbReference>
<dbReference type="Gene3D" id="3.10.20.30">
    <property type="match status" value="1"/>
</dbReference>
<accession>A0A7X2MIF8</accession>
<dbReference type="SUPFAM" id="SSF52343">
    <property type="entry name" value="Ferredoxin reductase-like, C-terminal NADP-linked domain"/>
    <property type="match status" value="1"/>
</dbReference>
<dbReference type="GO" id="GO:0051537">
    <property type="term" value="F:2 iron, 2 sulfur cluster binding"/>
    <property type="evidence" value="ECO:0007669"/>
    <property type="project" value="InterPro"/>
</dbReference>
<dbReference type="InterPro" id="IPR001041">
    <property type="entry name" value="2Fe-2S_ferredoxin-type"/>
</dbReference>
<proteinExistence type="predicted"/>
<dbReference type="PANTHER" id="PTHR47354">
    <property type="entry name" value="NADH OXIDOREDUCTASE HCR"/>
    <property type="match status" value="1"/>
</dbReference>
<dbReference type="InterPro" id="IPR039261">
    <property type="entry name" value="FNR_nucleotide-bd"/>
</dbReference>
<dbReference type="GO" id="GO:0016491">
    <property type="term" value="F:oxidoreductase activity"/>
    <property type="evidence" value="ECO:0007669"/>
    <property type="project" value="TreeGrafter"/>
</dbReference>
<evidence type="ECO:0000259" key="1">
    <source>
        <dbReference type="PROSITE" id="PS51085"/>
    </source>
</evidence>
<dbReference type="EMBL" id="WKLC01000013">
    <property type="protein sequence ID" value="MSE13798.1"/>
    <property type="molecule type" value="Genomic_DNA"/>
</dbReference>
<dbReference type="PROSITE" id="PS00197">
    <property type="entry name" value="2FE2S_FER_1"/>
    <property type="match status" value="1"/>
</dbReference>
<feature type="domain" description="2Fe-2S ferredoxin-type" evidence="1">
    <location>
        <begin position="256"/>
        <end position="341"/>
    </location>
</feature>
<dbReference type="Gene3D" id="2.40.30.10">
    <property type="entry name" value="Translation factors"/>
    <property type="match status" value="1"/>
</dbReference>
<name>A0A7X2MIF8_ENTAG</name>
<dbReference type="SUPFAM" id="SSF54292">
    <property type="entry name" value="2Fe-2S ferredoxin-like"/>
    <property type="match status" value="1"/>
</dbReference>
<organism evidence="2 3">
    <name type="scientific">Enterobacter agglomerans</name>
    <name type="common">Erwinia herbicola</name>
    <name type="synonym">Pantoea agglomerans</name>
    <dbReference type="NCBI Taxonomy" id="549"/>
    <lineage>
        <taxon>Bacteria</taxon>
        <taxon>Pseudomonadati</taxon>
        <taxon>Pseudomonadota</taxon>
        <taxon>Gammaproteobacteria</taxon>
        <taxon>Enterobacterales</taxon>
        <taxon>Erwiniaceae</taxon>
        <taxon>Pantoea</taxon>
        <taxon>Pantoea agglomerans group</taxon>
    </lineage>
</organism>
<dbReference type="Gene3D" id="3.40.50.80">
    <property type="entry name" value="Nucleotide-binding domain of ferredoxin-NADP reductase (FNR) module"/>
    <property type="match status" value="1"/>
</dbReference>
<evidence type="ECO:0000313" key="2">
    <source>
        <dbReference type="EMBL" id="MSE13798.1"/>
    </source>
</evidence>
<reference evidence="2 3" key="1">
    <citation type="submission" date="2019-11" db="EMBL/GenBank/DDBJ databases">
        <title>Draft Genome Sequence of Plant Growth-Promoting Rhizosphere-Associated Bacteria.</title>
        <authorList>
            <person name="Vasilyev I.Y."/>
            <person name="Radchenko V."/>
            <person name="Ilnitskaya E.V."/>
        </authorList>
    </citation>
    <scope>NUCLEOTIDE SEQUENCE [LARGE SCALE GENOMIC DNA]</scope>
    <source>
        <strain evidence="2 3">VRA_MhP_f</strain>
    </source>
</reference>
<dbReference type="InterPro" id="IPR036010">
    <property type="entry name" value="2Fe-2S_ferredoxin-like_sf"/>
</dbReference>
<sequence>MKLICHESSLLTSKMRMFRLKPAVNSAPLNDAAIPGEYFSFSFPDEKESFIQRCYTLISSVHGKYYDFIIEDKGEESASSIISRLLSDKKEIEVTGRGGDINFSSIRGSNHVLLLAGGIGITLPLALIRECFKAYGYSTPDKHVLLMLSCSEPAAIPCLNELFDLHTRCDWFTLRINVTRAGLLKHSEVFREGRISLSEDNIPIIPDTTIICGSTHFAESSVNAVKKRFPFSDISVEAFSSARATSSGIDTETKGCSIKVENNNIEITAVKAKTVLDNLIDQNISIRHMCRSGICGSCKFRLISGSVRSEPDFCLSAKDKAENIYLACCSYPDENASIEIA</sequence>
<dbReference type="SUPFAM" id="SSF63380">
    <property type="entry name" value="Riboflavin synthase domain-like"/>
    <property type="match status" value="1"/>
</dbReference>
<evidence type="ECO:0000313" key="3">
    <source>
        <dbReference type="Proteomes" id="UP000461948"/>
    </source>
</evidence>
<dbReference type="Proteomes" id="UP000461948">
    <property type="component" value="Unassembled WGS sequence"/>
</dbReference>
<protein>
    <submittedName>
        <fullName evidence="2">2Fe-2S iron-sulfur cluster binding domain-containing protein</fullName>
    </submittedName>
</protein>